<evidence type="ECO:0000313" key="7">
    <source>
        <dbReference type="EMBL" id="QFQ29296.1"/>
    </source>
</evidence>
<evidence type="ECO:0000256" key="2">
    <source>
        <dbReference type="ARBA" id="ARBA00023015"/>
    </source>
</evidence>
<protein>
    <submittedName>
        <fullName evidence="7">Sigma-70 family RNA polymerase sigma factor</fullName>
    </submittedName>
</protein>
<dbReference type="InterPro" id="IPR007627">
    <property type="entry name" value="RNA_pol_sigma70_r2"/>
</dbReference>
<dbReference type="RefSeq" id="WP_123091490.1">
    <property type="nucleotide sequence ID" value="NZ_BAAAKD010000061.1"/>
</dbReference>
<dbReference type="PANTHER" id="PTHR43133">
    <property type="entry name" value="RNA POLYMERASE ECF-TYPE SIGMA FACTO"/>
    <property type="match status" value="1"/>
</dbReference>
<sequence>MTASSSPPLALGADPLAAVFERHYAEVYRYLARRVPRAVAEDLASETFAQAAARPGGFDPARGSARAWVFGIATHLLSRHHRDEVRAYRAWARTGVDPVTTGDETEHVDARVDAGRRASGLPSALAAMTDGDRDVLLLVALAELSYPEVAQALDIPVGTVRSRLHRARRDLRAALSTDDPKGEQ</sequence>
<comment type="similarity">
    <text evidence="1">Belongs to the sigma-70 factor family. ECF subfamily.</text>
</comment>
<dbReference type="GO" id="GO:0016987">
    <property type="term" value="F:sigma factor activity"/>
    <property type="evidence" value="ECO:0007669"/>
    <property type="project" value="UniProtKB-KW"/>
</dbReference>
<dbReference type="InterPro" id="IPR014284">
    <property type="entry name" value="RNA_pol_sigma-70_dom"/>
</dbReference>
<organism evidence="7 8">
    <name type="scientific">Janibacter melonis</name>
    <dbReference type="NCBI Taxonomy" id="262209"/>
    <lineage>
        <taxon>Bacteria</taxon>
        <taxon>Bacillati</taxon>
        <taxon>Actinomycetota</taxon>
        <taxon>Actinomycetes</taxon>
        <taxon>Micrococcales</taxon>
        <taxon>Intrasporangiaceae</taxon>
        <taxon>Janibacter</taxon>
    </lineage>
</organism>
<dbReference type="InterPro" id="IPR013324">
    <property type="entry name" value="RNA_pol_sigma_r3/r4-like"/>
</dbReference>
<keyword evidence="3" id="KW-0731">Sigma factor</keyword>
<evidence type="ECO:0000313" key="8">
    <source>
        <dbReference type="Proteomes" id="UP000271708"/>
    </source>
</evidence>
<dbReference type="Gene3D" id="1.10.10.10">
    <property type="entry name" value="Winged helix-like DNA-binding domain superfamily/Winged helix DNA-binding domain"/>
    <property type="match status" value="1"/>
</dbReference>
<dbReference type="SUPFAM" id="SSF88946">
    <property type="entry name" value="Sigma2 domain of RNA polymerase sigma factors"/>
    <property type="match status" value="1"/>
</dbReference>
<evidence type="ECO:0000259" key="6">
    <source>
        <dbReference type="Pfam" id="PF08281"/>
    </source>
</evidence>
<feature type="domain" description="RNA polymerase sigma-70 region 2" evidence="5">
    <location>
        <begin position="20"/>
        <end position="86"/>
    </location>
</feature>
<dbReference type="SUPFAM" id="SSF88659">
    <property type="entry name" value="Sigma3 and sigma4 domains of RNA polymerase sigma factors"/>
    <property type="match status" value="1"/>
</dbReference>
<dbReference type="Pfam" id="PF04542">
    <property type="entry name" value="Sigma70_r2"/>
    <property type="match status" value="1"/>
</dbReference>
<dbReference type="Proteomes" id="UP000271708">
    <property type="component" value="Chromosome"/>
</dbReference>
<feature type="domain" description="RNA polymerase sigma factor 70 region 4 type 2" evidence="6">
    <location>
        <begin position="123"/>
        <end position="171"/>
    </location>
</feature>
<name>A0A5P8FII7_9MICO</name>
<dbReference type="InterPro" id="IPR036388">
    <property type="entry name" value="WH-like_DNA-bd_sf"/>
</dbReference>
<dbReference type="InterPro" id="IPR013249">
    <property type="entry name" value="RNA_pol_sigma70_r4_t2"/>
</dbReference>
<evidence type="ECO:0000256" key="4">
    <source>
        <dbReference type="ARBA" id="ARBA00023163"/>
    </source>
</evidence>
<dbReference type="InterPro" id="IPR039425">
    <property type="entry name" value="RNA_pol_sigma-70-like"/>
</dbReference>
<dbReference type="KEGG" id="jme:EEW87_001515"/>
<gene>
    <name evidence="7" type="ORF">EEW87_001515</name>
</gene>
<dbReference type="Gene3D" id="1.10.1740.10">
    <property type="match status" value="1"/>
</dbReference>
<evidence type="ECO:0000256" key="3">
    <source>
        <dbReference type="ARBA" id="ARBA00023082"/>
    </source>
</evidence>
<keyword evidence="4" id="KW-0804">Transcription</keyword>
<dbReference type="NCBIfam" id="TIGR02937">
    <property type="entry name" value="sigma70-ECF"/>
    <property type="match status" value="1"/>
</dbReference>
<evidence type="ECO:0000259" key="5">
    <source>
        <dbReference type="Pfam" id="PF04542"/>
    </source>
</evidence>
<dbReference type="EMBL" id="CP044548">
    <property type="protein sequence ID" value="QFQ29296.1"/>
    <property type="molecule type" value="Genomic_DNA"/>
</dbReference>
<dbReference type="OrthoDB" id="4184921at2"/>
<keyword evidence="2" id="KW-0805">Transcription regulation</keyword>
<dbReference type="CDD" id="cd06171">
    <property type="entry name" value="Sigma70_r4"/>
    <property type="match status" value="1"/>
</dbReference>
<accession>A0A5P8FII7</accession>
<dbReference type="InterPro" id="IPR013325">
    <property type="entry name" value="RNA_pol_sigma_r2"/>
</dbReference>
<reference evidence="7 8" key="1">
    <citation type="submission" date="2019-09" db="EMBL/GenBank/DDBJ databases">
        <title>Complete Genome Sequence of Janibacter melonis M714 with both human health impact and industrial applications.</title>
        <authorList>
            <person name="Jin M."/>
            <person name="Zhao Q.R."/>
        </authorList>
    </citation>
    <scope>NUCLEOTIDE SEQUENCE [LARGE SCALE GENOMIC DNA]</scope>
    <source>
        <strain evidence="7 8">M714</strain>
    </source>
</reference>
<dbReference type="GO" id="GO:0003677">
    <property type="term" value="F:DNA binding"/>
    <property type="evidence" value="ECO:0007669"/>
    <property type="project" value="InterPro"/>
</dbReference>
<dbReference type="PANTHER" id="PTHR43133:SF25">
    <property type="entry name" value="RNA POLYMERASE SIGMA FACTOR RFAY-RELATED"/>
    <property type="match status" value="1"/>
</dbReference>
<dbReference type="AlphaFoldDB" id="A0A5P8FII7"/>
<evidence type="ECO:0000256" key="1">
    <source>
        <dbReference type="ARBA" id="ARBA00010641"/>
    </source>
</evidence>
<dbReference type="Pfam" id="PF08281">
    <property type="entry name" value="Sigma70_r4_2"/>
    <property type="match status" value="1"/>
</dbReference>
<dbReference type="GeneID" id="59163110"/>
<dbReference type="GO" id="GO:0006352">
    <property type="term" value="P:DNA-templated transcription initiation"/>
    <property type="evidence" value="ECO:0007669"/>
    <property type="project" value="InterPro"/>
</dbReference>
<proteinExistence type="inferred from homology"/>